<proteinExistence type="predicted"/>
<evidence type="ECO:0000313" key="2">
    <source>
        <dbReference type="Proteomes" id="UP000828941"/>
    </source>
</evidence>
<accession>A0ACB9LE80</accession>
<dbReference type="EMBL" id="CM039437">
    <property type="protein sequence ID" value="KAI4308059.1"/>
    <property type="molecule type" value="Genomic_DNA"/>
</dbReference>
<organism evidence="1 2">
    <name type="scientific">Bauhinia variegata</name>
    <name type="common">Purple orchid tree</name>
    <name type="synonym">Phanera variegata</name>
    <dbReference type="NCBI Taxonomy" id="167791"/>
    <lineage>
        <taxon>Eukaryota</taxon>
        <taxon>Viridiplantae</taxon>
        <taxon>Streptophyta</taxon>
        <taxon>Embryophyta</taxon>
        <taxon>Tracheophyta</taxon>
        <taxon>Spermatophyta</taxon>
        <taxon>Magnoliopsida</taxon>
        <taxon>eudicotyledons</taxon>
        <taxon>Gunneridae</taxon>
        <taxon>Pentapetalae</taxon>
        <taxon>rosids</taxon>
        <taxon>fabids</taxon>
        <taxon>Fabales</taxon>
        <taxon>Fabaceae</taxon>
        <taxon>Cercidoideae</taxon>
        <taxon>Cercideae</taxon>
        <taxon>Bauhiniinae</taxon>
        <taxon>Bauhinia</taxon>
    </lineage>
</organism>
<name>A0ACB9LE80_BAUVA</name>
<evidence type="ECO:0000313" key="1">
    <source>
        <dbReference type="EMBL" id="KAI4308059.1"/>
    </source>
</evidence>
<dbReference type="Proteomes" id="UP000828941">
    <property type="component" value="Chromosome 12"/>
</dbReference>
<comment type="caution">
    <text evidence="1">The sequence shown here is derived from an EMBL/GenBank/DDBJ whole genome shotgun (WGS) entry which is preliminary data.</text>
</comment>
<keyword evidence="2" id="KW-1185">Reference proteome</keyword>
<reference evidence="1 2" key="1">
    <citation type="journal article" date="2022" name="DNA Res.">
        <title>Chromosomal-level genome assembly of the orchid tree Bauhinia variegata (Leguminosae; Cercidoideae) supports the allotetraploid origin hypothesis of Bauhinia.</title>
        <authorList>
            <person name="Zhong Y."/>
            <person name="Chen Y."/>
            <person name="Zheng D."/>
            <person name="Pang J."/>
            <person name="Liu Y."/>
            <person name="Luo S."/>
            <person name="Meng S."/>
            <person name="Qian L."/>
            <person name="Wei D."/>
            <person name="Dai S."/>
            <person name="Zhou R."/>
        </authorList>
    </citation>
    <scope>NUCLEOTIDE SEQUENCE [LARGE SCALE GENOMIC DNA]</scope>
    <source>
        <strain evidence="1">BV-YZ2020</strain>
    </source>
</reference>
<gene>
    <name evidence="1" type="ORF">L6164_031177</name>
</gene>
<sequence length="548" mass="61530">MASKLSNHLRNLSPTVIRRIPFYRLPSSSNATHFFLNIRCFSDASSHPVSPVEPSASSPPQLSSSQSIAKVEQGSHSSSLKELELAKFASIAETWWDSEGPFKPLHVMNPTRLAFIRSTLCRHFKKDPCSARPFEGLKIVDVGCGGGILSEPLARMGATVTGVDAVEKNIKIARLHSDLDPVTSTIEYCCTTAEKLVQEGRKFDAVMALEVIEHVANPAEFCKSLAALTVPDGATVISTINRSMRSYAAAIVAAEYILRWLPKGTHEWSSFLTPEELVLILQRANLSVKEMAGFVYNPLTGRWSLSDDISVNFIAFGTKNNYKEKRSGNMYRRKVPTLVDLCVQKAIDNARYLGDVGETDFHLLDRILPHCTLEQLMHVEKSTVGRDLTSVTDKLWKKFYEMRFGRQNTDIVLKRMQQKKVNFKWLQLYEAKLKDVAEAENQAVDRIKQLYKKEDARKQSRQVKLCTKVPPSSNKRFWDGSGYNVSNLKSNIMKKAKLETLRSQEVKNLAAMKKKPIQWNHSSSSNRNIGGTSGNGSSSKHTDRRFIS</sequence>
<protein>
    <submittedName>
        <fullName evidence="1">Uncharacterized protein</fullName>
    </submittedName>
</protein>